<sequence length="188" mass="20041">MPRTPRAAPRPHRSDPPPSSRRTRGHLWGPFTARGSRPYDVEVVGEAEWRQLTVFSVDVRTHARGVVFTLRGELDFDSVVQLHEATAEELGRAGKSPVVADCAGLAFCDSSGIGGLLRLYQRLSAQDRALRLAAVPASVARLFALTGLDQLFSVHPDVDHALGAGTDGPGADGVADGREAPLDEGRSA</sequence>
<dbReference type="NCBIfam" id="TIGR00377">
    <property type="entry name" value="ant_ant_sig"/>
    <property type="match status" value="1"/>
</dbReference>
<feature type="region of interest" description="Disordered" evidence="3">
    <location>
        <begin position="163"/>
        <end position="188"/>
    </location>
</feature>
<dbReference type="InterPro" id="IPR036513">
    <property type="entry name" value="STAS_dom_sf"/>
</dbReference>
<comment type="similarity">
    <text evidence="1 2">Belongs to the anti-sigma-factor antagonist family.</text>
</comment>
<feature type="domain" description="STAS" evidence="4">
    <location>
        <begin position="55"/>
        <end position="165"/>
    </location>
</feature>
<evidence type="ECO:0000256" key="1">
    <source>
        <dbReference type="ARBA" id="ARBA00009013"/>
    </source>
</evidence>
<evidence type="ECO:0000313" key="6">
    <source>
        <dbReference type="Proteomes" id="UP000253742"/>
    </source>
</evidence>
<dbReference type="Proteomes" id="UP000253742">
    <property type="component" value="Unassembled WGS sequence"/>
</dbReference>
<dbReference type="PROSITE" id="PS50801">
    <property type="entry name" value="STAS"/>
    <property type="match status" value="1"/>
</dbReference>
<reference evidence="5 6" key="1">
    <citation type="submission" date="2018-07" db="EMBL/GenBank/DDBJ databases">
        <title>Genome guided investigation of antibiotics producing actinomycetales strain isolated from a Macau mangrove ecosystem.</title>
        <authorList>
            <person name="Hu D."/>
        </authorList>
    </citation>
    <scope>NUCLEOTIDE SEQUENCE [LARGE SCALE GENOMIC DNA]</scope>
    <source>
        <strain evidence="5 6">2297</strain>
    </source>
</reference>
<dbReference type="SUPFAM" id="SSF52091">
    <property type="entry name" value="SpoIIaa-like"/>
    <property type="match status" value="1"/>
</dbReference>
<evidence type="ECO:0000259" key="4">
    <source>
        <dbReference type="PROSITE" id="PS50801"/>
    </source>
</evidence>
<dbReference type="Gene3D" id="3.30.750.24">
    <property type="entry name" value="STAS domain"/>
    <property type="match status" value="1"/>
</dbReference>
<evidence type="ECO:0000256" key="3">
    <source>
        <dbReference type="SAM" id="MobiDB-lite"/>
    </source>
</evidence>
<feature type="region of interest" description="Disordered" evidence="3">
    <location>
        <begin position="1"/>
        <end position="29"/>
    </location>
</feature>
<proteinExistence type="inferred from homology"/>
<dbReference type="OrthoDB" id="4333062at2"/>
<dbReference type="PANTHER" id="PTHR33495:SF2">
    <property type="entry name" value="ANTI-SIGMA FACTOR ANTAGONIST TM_1081-RELATED"/>
    <property type="match status" value="1"/>
</dbReference>
<evidence type="ECO:0000256" key="2">
    <source>
        <dbReference type="RuleBase" id="RU003749"/>
    </source>
</evidence>
<dbReference type="InterPro" id="IPR003658">
    <property type="entry name" value="Anti-sigma_ant"/>
</dbReference>
<dbReference type="EMBL" id="QQBH01000035">
    <property type="protein sequence ID" value="RDD84756.1"/>
    <property type="molecule type" value="Genomic_DNA"/>
</dbReference>
<feature type="compositionally biased region" description="Basic and acidic residues" evidence="3">
    <location>
        <begin position="175"/>
        <end position="188"/>
    </location>
</feature>
<name>A0A369UVI6_9ACTN</name>
<organism evidence="5 6">
    <name type="scientific">Streptomyces parvulus</name>
    <dbReference type="NCBI Taxonomy" id="146923"/>
    <lineage>
        <taxon>Bacteria</taxon>
        <taxon>Bacillati</taxon>
        <taxon>Actinomycetota</taxon>
        <taxon>Actinomycetes</taxon>
        <taxon>Kitasatosporales</taxon>
        <taxon>Streptomycetaceae</taxon>
        <taxon>Streptomyces</taxon>
    </lineage>
</organism>
<dbReference type="Pfam" id="PF01740">
    <property type="entry name" value="STAS"/>
    <property type="match status" value="1"/>
</dbReference>
<accession>A0A369UVI6</accession>
<dbReference type="PANTHER" id="PTHR33495">
    <property type="entry name" value="ANTI-SIGMA FACTOR ANTAGONIST TM_1081-RELATED-RELATED"/>
    <property type="match status" value="1"/>
</dbReference>
<gene>
    <name evidence="5" type="ORF">DVZ84_33635</name>
</gene>
<evidence type="ECO:0000313" key="5">
    <source>
        <dbReference type="EMBL" id="RDD84756.1"/>
    </source>
</evidence>
<dbReference type="GO" id="GO:0043856">
    <property type="term" value="F:anti-sigma factor antagonist activity"/>
    <property type="evidence" value="ECO:0007669"/>
    <property type="project" value="InterPro"/>
</dbReference>
<dbReference type="CDD" id="cd07043">
    <property type="entry name" value="STAS_anti-anti-sigma_factors"/>
    <property type="match status" value="1"/>
</dbReference>
<comment type="caution">
    <text evidence="5">The sequence shown here is derived from an EMBL/GenBank/DDBJ whole genome shotgun (WGS) entry which is preliminary data.</text>
</comment>
<dbReference type="STRING" id="146923.Spa2297_00175"/>
<dbReference type="InterPro" id="IPR002645">
    <property type="entry name" value="STAS_dom"/>
</dbReference>
<dbReference type="AlphaFoldDB" id="A0A369UVI6"/>
<protein>
    <recommendedName>
        <fullName evidence="2">Anti-sigma factor antagonist</fullName>
    </recommendedName>
</protein>